<keyword evidence="1" id="KW-1133">Transmembrane helix</keyword>
<keyword evidence="1" id="KW-0472">Membrane</keyword>
<reference evidence="2 3" key="1">
    <citation type="submission" date="2019-07" db="EMBL/GenBank/DDBJ databases">
        <title>Finished genome of Venturia effusa.</title>
        <authorList>
            <person name="Young C.A."/>
            <person name="Cox M.P."/>
            <person name="Ganley A.R.D."/>
            <person name="David W.J."/>
        </authorList>
    </citation>
    <scope>NUCLEOTIDE SEQUENCE [LARGE SCALE GENOMIC DNA]</scope>
    <source>
        <strain evidence="3">albino</strain>
    </source>
</reference>
<feature type="transmembrane region" description="Helical" evidence="1">
    <location>
        <begin position="96"/>
        <end position="115"/>
    </location>
</feature>
<dbReference type="EMBL" id="CP042191">
    <property type="protein sequence ID" value="QDS72115.1"/>
    <property type="molecule type" value="Genomic_DNA"/>
</dbReference>
<sequence>MIKGKDEKYCHYTPSLNTTFLTTLLLHLYNPPPAHILSPALTSLTTLSLLTTLGGGVIIGVESTCPAPGNCVNTMPSAGGAKGSGTGAVSPVGSPAGTLTIVAVPFTIIVATVLGRGGREQ</sequence>
<proteinExistence type="predicted"/>
<gene>
    <name evidence="2" type="ORF">FKW77_003726</name>
</gene>
<accession>A0A517L906</accession>
<protein>
    <submittedName>
        <fullName evidence="2">Uncharacterized protein</fullName>
    </submittedName>
</protein>
<evidence type="ECO:0000313" key="3">
    <source>
        <dbReference type="Proteomes" id="UP000316270"/>
    </source>
</evidence>
<evidence type="ECO:0000256" key="1">
    <source>
        <dbReference type="SAM" id="Phobius"/>
    </source>
</evidence>
<dbReference type="AlphaFoldDB" id="A0A517L906"/>
<dbReference type="Proteomes" id="UP000316270">
    <property type="component" value="Chromosome 7"/>
</dbReference>
<keyword evidence="3" id="KW-1185">Reference proteome</keyword>
<organism evidence="2 3">
    <name type="scientific">Venturia effusa</name>
    <dbReference type="NCBI Taxonomy" id="50376"/>
    <lineage>
        <taxon>Eukaryota</taxon>
        <taxon>Fungi</taxon>
        <taxon>Dikarya</taxon>
        <taxon>Ascomycota</taxon>
        <taxon>Pezizomycotina</taxon>
        <taxon>Dothideomycetes</taxon>
        <taxon>Pleosporomycetidae</taxon>
        <taxon>Venturiales</taxon>
        <taxon>Venturiaceae</taxon>
        <taxon>Venturia</taxon>
    </lineage>
</organism>
<keyword evidence="1" id="KW-0812">Transmembrane</keyword>
<evidence type="ECO:0000313" key="2">
    <source>
        <dbReference type="EMBL" id="QDS72115.1"/>
    </source>
</evidence>
<name>A0A517L906_9PEZI</name>